<organism evidence="1 2">
    <name type="scientific">Capnocytophaga leadbetteri</name>
    <dbReference type="NCBI Taxonomy" id="327575"/>
    <lineage>
        <taxon>Bacteria</taxon>
        <taxon>Pseudomonadati</taxon>
        <taxon>Bacteroidota</taxon>
        <taxon>Flavobacteriia</taxon>
        <taxon>Flavobacteriales</taxon>
        <taxon>Flavobacteriaceae</taxon>
        <taxon>Capnocytophaga</taxon>
    </lineage>
</organism>
<protein>
    <recommendedName>
        <fullName evidence="3">Toxin-antitoxin system HicB family antitoxin</fullName>
    </recommendedName>
</protein>
<reference evidence="2" key="1">
    <citation type="submission" date="2017-06" db="EMBL/GenBank/DDBJ databases">
        <title>Capnocytophaga spp. assemblies.</title>
        <authorList>
            <person name="Gulvik C.A."/>
        </authorList>
    </citation>
    <scope>NUCLEOTIDE SEQUENCE [LARGE SCALE GENOMIC DNA]</scope>
    <source>
        <strain evidence="2">H6253</strain>
    </source>
</reference>
<name>A0A250FBG1_9FLAO</name>
<dbReference type="AlphaFoldDB" id="A0A250FBG1"/>
<dbReference type="Proteomes" id="UP000217276">
    <property type="component" value="Chromosome"/>
</dbReference>
<dbReference type="EMBL" id="CP022384">
    <property type="protein sequence ID" value="ATA81585.1"/>
    <property type="molecule type" value="Genomic_DNA"/>
</dbReference>
<sequence length="85" mass="9844">MEATALRKTISLRISPALYEHIKKVSTKENRSINNYVETILFKVSKFEDTMKTYSEETGNKIIKALEEHKKGETVKITPETLWTI</sequence>
<dbReference type="InterPro" id="IPR010985">
    <property type="entry name" value="Ribbon_hlx_hlx"/>
</dbReference>
<evidence type="ECO:0000313" key="2">
    <source>
        <dbReference type="Proteomes" id="UP000217276"/>
    </source>
</evidence>
<dbReference type="SUPFAM" id="SSF47598">
    <property type="entry name" value="Ribbon-helix-helix"/>
    <property type="match status" value="1"/>
</dbReference>
<dbReference type="GO" id="GO:0006355">
    <property type="term" value="P:regulation of DNA-templated transcription"/>
    <property type="evidence" value="ECO:0007669"/>
    <property type="project" value="InterPro"/>
</dbReference>
<proteinExistence type="predicted"/>
<dbReference type="KEGG" id="clk:CGC53_04100"/>
<evidence type="ECO:0008006" key="3">
    <source>
        <dbReference type="Google" id="ProtNLM"/>
    </source>
</evidence>
<gene>
    <name evidence="1" type="ORF">CGC53_04100</name>
</gene>
<dbReference type="RefSeq" id="WP_095913536.1">
    <property type="nucleotide sequence ID" value="NZ_CAJZEI010000047.1"/>
</dbReference>
<keyword evidence="2" id="KW-1185">Reference proteome</keyword>
<accession>A0A250FBG1</accession>
<evidence type="ECO:0000313" key="1">
    <source>
        <dbReference type="EMBL" id="ATA81585.1"/>
    </source>
</evidence>